<sequence>MSAIAWMKKNAKVSTETKILGGKPFEVTTHYFIGNIPARMKHQVVKELPNLVNDDFQFERVLLGNNHKRTEYWHTTYNEIVAA</sequence>
<accession>A0A2L0UZI5</accession>
<proteinExistence type="predicted"/>
<dbReference type="RefSeq" id="YP_009611822.1">
    <property type="nucleotide sequence ID" value="NC_042013.1"/>
</dbReference>
<protein>
    <submittedName>
        <fullName evidence="1">Uncharacterized protein</fullName>
    </submittedName>
</protein>
<dbReference type="EMBL" id="MF403008">
    <property type="protein sequence ID" value="AUZ94939.1"/>
    <property type="molecule type" value="Genomic_DNA"/>
</dbReference>
<name>A0A2L0UZI5_9CAUD</name>
<evidence type="ECO:0000313" key="1">
    <source>
        <dbReference type="EMBL" id="AUZ94939.1"/>
    </source>
</evidence>
<keyword evidence="2" id="KW-1185">Reference proteome</keyword>
<evidence type="ECO:0000313" key="2">
    <source>
        <dbReference type="Proteomes" id="UP000223025"/>
    </source>
</evidence>
<dbReference type="GeneID" id="40088160"/>
<reference evidence="1 2" key="1">
    <citation type="submission" date="2017-06" db="EMBL/GenBank/DDBJ databases">
        <authorList>
            <person name="Kim H.J."/>
            <person name="Triplett B.A."/>
        </authorList>
    </citation>
    <scope>NUCLEOTIDE SEQUENCE [LARGE SCALE GENOMIC DNA]</scope>
</reference>
<dbReference type="KEGG" id="vg:40088160"/>
<dbReference type="Proteomes" id="UP000223025">
    <property type="component" value="Segment"/>
</dbReference>
<organism evidence="1 2">
    <name type="scientific">Agrobacterium phage Atu_ph07</name>
    <dbReference type="NCBI Taxonomy" id="2024264"/>
    <lineage>
        <taxon>Viruses</taxon>
        <taxon>Duplodnaviria</taxon>
        <taxon>Heunggongvirae</taxon>
        <taxon>Uroviricota</taxon>
        <taxon>Caudoviricetes</taxon>
        <taxon>Polybotosvirus</taxon>
        <taxon>Polybotosvirus Atuph07</taxon>
    </lineage>
</organism>